<sequence>MMQFCKVALIASFLALGACGESKVTAIDGTSPSTAKASITQIKMSLKGAERDTFEADLIRIQKQYKNPAEFAKALDGKDVAGVHEVGKGSWKYLLDKSRAVQTADIEKSRDEAKEKVDYLLKNDPRGEQAPLYGVLKPRLDMYEAKLAEMKGLSDEEFVKKYDLDF</sequence>
<protein>
    <recommendedName>
        <fullName evidence="3">Lipoprotein</fullName>
    </recommendedName>
</protein>
<evidence type="ECO:0008006" key="3">
    <source>
        <dbReference type="Google" id="ProtNLM"/>
    </source>
</evidence>
<keyword evidence="2" id="KW-1185">Reference proteome</keyword>
<dbReference type="PROSITE" id="PS51257">
    <property type="entry name" value="PROKAR_LIPOPROTEIN"/>
    <property type="match status" value="1"/>
</dbReference>
<dbReference type="Proteomes" id="UP001163624">
    <property type="component" value="Chromosome"/>
</dbReference>
<dbReference type="EMBL" id="CP113432">
    <property type="protein sequence ID" value="WAI47810.1"/>
    <property type="molecule type" value="Genomic_DNA"/>
</dbReference>
<accession>A0ABY6ZSS5</accession>
<organism evidence="1 2">
    <name type="scientific">Pseudomonas triclosanedens</name>
    <dbReference type="NCBI Taxonomy" id="2961893"/>
    <lineage>
        <taxon>Bacteria</taxon>
        <taxon>Pseudomonadati</taxon>
        <taxon>Pseudomonadota</taxon>
        <taxon>Gammaproteobacteria</taxon>
        <taxon>Pseudomonadales</taxon>
        <taxon>Pseudomonadaceae</taxon>
        <taxon>Pseudomonas</taxon>
    </lineage>
</organism>
<name>A0ABY6ZSS5_9PSED</name>
<reference evidence="1" key="1">
    <citation type="submission" date="2022-11" db="EMBL/GenBank/DDBJ databases">
        <title>Pseudomonas triclosanedens sp. nov., a triclosan degrader isolated from activated sludge.</title>
        <authorList>
            <person name="Yin Y."/>
            <person name="Lu Z."/>
        </authorList>
    </citation>
    <scope>NUCLEOTIDE SEQUENCE</scope>
    <source>
        <strain evidence="1">ZM23</strain>
    </source>
</reference>
<evidence type="ECO:0000313" key="1">
    <source>
        <dbReference type="EMBL" id="WAI47810.1"/>
    </source>
</evidence>
<proteinExistence type="predicted"/>
<dbReference type="RefSeq" id="WP_254475892.1">
    <property type="nucleotide sequence ID" value="NZ_CP113432.1"/>
</dbReference>
<gene>
    <name evidence="1" type="ORF">OU419_18770</name>
</gene>
<evidence type="ECO:0000313" key="2">
    <source>
        <dbReference type="Proteomes" id="UP001163624"/>
    </source>
</evidence>